<dbReference type="Proteomes" id="UP000826656">
    <property type="component" value="Unassembled WGS sequence"/>
</dbReference>
<accession>A0ABQ7W585</accession>
<dbReference type="EMBL" id="JAIVGD010000003">
    <property type="protein sequence ID" value="KAH0775887.1"/>
    <property type="molecule type" value="Genomic_DNA"/>
</dbReference>
<comment type="caution">
    <text evidence="1">The sequence shown here is derived from an EMBL/GenBank/DDBJ whole genome shotgun (WGS) entry which is preliminary data.</text>
</comment>
<name>A0ABQ7W585_SOLTU</name>
<evidence type="ECO:0000313" key="1">
    <source>
        <dbReference type="EMBL" id="KAH0775887.1"/>
    </source>
</evidence>
<proteinExistence type="predicted"/>
<organism evidence="1 2">
    <name type="scientific">Solanum tuberosum</name>
    <name type="common">Potato</name>
    <dbReference type="NCBI Taxonomy" id="4113"/>
    <lineage>
        <taxon>Eukaryota</taxon>
        <taxon>Viridiplantae</taxon>
        <taxon>Streptophyta</taxon>
        <taxon>Embryophyta</taxon>
        <taxon>Tracheophyta</taxon>
        <taxon>Spermatophyta</taxon>
        <taxon>Magnoliopsida</taxon>
        <taxon>eudicotyledons</taxon>
        <taxon>Gunneridae</taxon>
        <taxon>Pentapetalae</taxon>
        <taxon>asterids</taxon>
        <taxon>lamiids</taxon>
        <taxon>Solanales</taxon>
        <taxon>Solanaceae</taxon>
        <taxon>Solanoideae</taxon>
        <taxon>Solaneae</taxon>
        <taxon>Solanum</taxon>
    </lineage>
</organism>
<sequence length="101" mass="11807">MSKHNSKEVSYLQNFKHAMEELQGAIIISSAFQTILEYSGLMSVLLGIMVIFYSTEEECGRSDVKVKVYFALRGKRKDQTKPWVEAMDRRQRRLMSREKNI</sequence>
<gene>
    <name evidence="1" type="ORF">KY290_007298</name>
</gene>
<reference evidence="1 2" key="1">
    <citation type="journal article" date="2021" name="bioRxiv">
        <title>Chromosome-scale and haplotype-resolved genome assembly of a tetraploid potato cultivar.</title>
        <authorList>
            <person name="Sun H."/>
            <person name="Jiao W.-B."/>
            <person name="Krause K."/>
            <person name="Campoy J.A."/>
            <person name="Goel M."/>
            <person name="Folz-Donahue K."/>
            <person name="Kukat C."/>
            <person name="Huettel B."/>
            <person name="Schneeberger K."/>
        </authorList>
    </citation>
    <scope>NUCLEOTIDE SEQUENCE [LARGE SCALE GENOMIC DNA]</scope>
    <source>
        <strain evidence="1">SolTubOtavaFocal</strain>
        <tissue evidence="1">Leaves</tissue>
    </source>
</reference>
<protein>
    <submittedName>
        <fullName evidence="1">Uncharacterized protein</fullName>
    </submittedName>
</protein>
<keyword evidence="2" id="KW-1185">Reference proteome</keyword>
<evidence type="ECO:0000313" key="2">
    <source>
        <dbReference type="Proteomes" id="UP000826656"/>
    </source>
</evidence>